<evidence type="ECO:0000313" key="3">
    <source>
        <dbReference type="Proteomes" id="UP000697330"/>
    </source>
</evidence>
<dbReference type="InterPro" id="IPR036866">
    <property type="entry name" value="RibonucZ/Hydroxyglut_hydro"/>
</dbReference>
<organism evidence="2 3">
    <name type="scientific">Thermophilibacter provencensis</name>
    <dbReference type="NCBI Taxonomy" id="1852386"/>
    <lineage>
        <taxon>Bacteria</taxon>
        <taxon>Bacillati</taxon>
        <taxon>Actinomycetota</taxon>
        <taxon>Coriobacteriia</taxon>
        <taxon>Coriobacteriales</taxon>
        <taxon>Atopobiaceae</taxon>
        <taxon>Thermophilibacter</taxon>
    </lineage>
</organism>
<dbReference type="RefSeq" id="WP_274959415.1">
    <property type="nucleotide sequence ID" value="NZ_DYWQ01000119.1"/>
</dbReference>
<proteinExistence type="predicted"/>
<sequence length="366" mass="39426">MTSGSAGAPTSVPRGDDWGCGCGPNCFTLDGDGFTCRRVLDEPEVWRVELLMHDTFLPSVNAFVVLDGGDALVVDAGTPDEFNDTRLMRALVGLGVDPARTTLFCTHAHIDHTGLARELSEAGASVLVPEGVLADMRRFAVPAWRDGMVARMRAEGAGDAEAAELADVIWDHVLNFESEGIGFSVVAAGDAVRCGRWSFEVVPASGHTVGQCVLWEPARRVAFLGDAVLFLCSTCIGFWDEGEDPIGAQLATLDRLAALGVEHAFMGHGLQEGPLDERCRANAAHHERRSARALAAIREAPGRTGFELVSAMGWRAPFDRWSETPALTRWFLVSESIAHLDHLVATGAARRERDGEGVSRYYPSEA</sequence>
<name>A0A921KLI2_9ACTN</name>
<dbReference type="EMBL" id="DYWQ01000119">
    <property type="protein sequence ID" value="HJF45712.1"/>
    <property type="molecule type" value="Genomic_DNA"/>
</dbReference>
<protein>
    <submittedName>
        <fullName evidence="2">MBL fold metallo-hydrolase</fullName>
    </submittedName>
</protein>
<reference evidence="2" key="1">
    <citation type="journal article" date="2021" name="PeerJ">
        <title>Extensive microbial diversity within the chicken gut microbiome revealed by metagenomics and culture.</title>
        <authorList>
            <person name="Gilroy R."/>
            <person name="Ravi A."/>
            <person name="Getino M."/>
            <person name="Pursley I."/>
            <person name="Horton D.L."/>
            <person name="Alikhan N.F."/>
            <person name="Baker D."/>
            <person name="Gharbi K."/>
            <person name="Hall N."/>
            <person name="Watson M."/>
            <person name="Adriaenssens E.M."/>
            <person name="Foster-Nyarko E."/>
            <person name="Jarju S."/>
            <person name="Secka A."/>
            <person name="Antonio M."/>
            <person name="Oren A."/>
            <person name="Chaudhuri R.R."/>
            <person name="La Ragione R."/>
            <person name="Hildebrand F."/>
            <person name="Pallen M.J."/>
        </authorList>
    </citation>
    <scope>NUCLEOTIDE SEQUENCE</scope>
    <source>
        <strain evidence="2">CHK124-7917</strain>
    </source>
</reference>
<evidence type="ECO:0000259" key="1">
    <source>
        <dbReference type="SMART" id="SM00849"/>
    </source>
</evidence>
<dbReference type="Gene3D" id="1.10.10.10">
    <property type="entry name" value="Winged helix-like DNA-binding domain superfamily/Winged helix DNA-binding domain"/>
    <property type="match status" value="1"/>
</dbReference>
<dbReference type="PANTHER" id="PTHR23131:SF4">
    <property type="entry name" value="METALLO-BETA-LACTAMASE SUPERFAMILY POTEIN"/>
    <property type="match status" value="1"/>
</dbReference>
<dbReference type="InterPro" id="IPR050662">
    <property type="entry name" value="Sec-metab_biosynth-thioest"/>
</dbReference>
<evidence type="ECO:0000313" key="2">
    <source>
        <dbReference type="EMBL" id="HJF45712.1"/>
    </source>
</evidence>
<dbReference type="InterPro" id="IPR036388">
    <property type="entry name" value="WH-like_DNA-bd_sf"/>
</dbReference>
<accession>A0A921KLI2</accession>
<dbReference type="SMART" id="SM00849">
    <property type="entry name" value="Lactamase_B"/>
    <property type="match status" value="1"/>
</dbReference>
<dbReference type="Proteomes" id="UP000697330">
    <property type="component" value="Unassembled WGS sequence"/>
</dbReference>
<feature type="domain" description="Metallo-beta-lactamase" evidence="1">
    <location>
        <begin position="59"/>
        <end position="268"/>
    </location>
</feature>
<dbReference type="InterPro" id="IPR001279">
    <property type="entry name" value="Metallo-B-lactamas"/>
</dbReference>
<dbReference type="AlphaFoldDB" id="A0A921KLI2"/>
<dbReference type="PANTHER" id="PTHR23131">
    <property type="entry name" value="ENDORIBONUCLEASE LACTB2"/>
    <property type="match status" value="1"/>
</dbReference>
<dbReference type="SUPFAM" id="SSF56281">
    <property type="entry name" value="Metallo-hydrolase/oxidoreductase"/>
    <property type="match status" value="1"/>
</dbReference>
<dbReference type="Gene3D" id="3.60.15.10">
    <property type="entry name" value="Ribonuclease Z/Hydroxyacylglutathione hydrolase-like"/>
    <property type="match status" value="1"/>
</dbReference>
<comment type="caution">
    <text evidence="2">The sequence shown here is derived from an EMBL/GenBank/DDBJ whole genome shotgun (WGS) entry which is preliminary data.</text>
</comment>
<gene>
    <name evidence="2" type="ORF">K8U72_08055</name>
</gene>
<dbReference type="Pfam" id="PF00753">
    <property type="entry name" value="Lactamase_B"/>
    <property type="match status" value="1"/>
</dbReference>
<reference evidence="2" key="2">
    <citation type="submission" date="2021-09" db="EMBL/GenBank/DDBJ databases">
        <authorList>
            <person name="Gilroy R."/>
        </authorList>
    </citation>
    <scope>NUCLEOTIDE SEQUENCE</scope>
    <source>
        <strain evidence="2">CHK124-7917</strain>
    </source>
</reference>